<reference evidence="2" key="1">
    <citation type="journal article" date="2022" name="Front. Microbiol.">
        <title>New perspectives on an old grouping: The genomic and phenotypic variability of Oxalobacter formigenes and the implications for calcium oxalate stone prevention.</title>
        <authorList>
            <person name="Chmiel J.A."/>
            <person name="Carr C."/>
            <person name="Stuivenberg G.A."/>
            <person name="Venema R."/>
            <person name="Chanyi R.M."/>
            <person name="Al K.F."/>
            <person name="Giguere D."/>
            <person name="Say H."/>
            <person name="Akouris P.P."/>
            <person name="Dominguez Romero S.A."/>
            <person name="Kwong A."/>
            <person name="Tai V."/>
            <person name="Koval S.F."/>
            <person name="Razvi H."/>
            <person name="Bjazevic J."/>
            <person name="Burton J.P."/>
        </authorList>
    </citation>
    <scope>NUCLEOTIDE SEQUENCE</scope>
    <source>
        <strain evidence="2">WoOx3</strain>
    </source>
</reference>
<dbReference type="RefSeq" id="WP_269308632.1">
    <property type="nucleotide sequence ID" value="NZ_CP098242.1"/>
</dbReference>
<evidence type="ECO:0000256" key="1">
    <source>
        <dbReference type="SAM" id="MobiDB-lite"/>
    </source>
</evidence>
<sequence>MRYDKPAWSDPVIWGPPPRQSADPKNEEAQSEERLKRLTRINATHLRNAISRNDEAALEVASHIGRYISDIMIVDIIRASIRGDRYGMHELVRKMTEESIGFIAEQKAQDQIERYSA</sequence>
<dbReference type="Proteomes" id="UP001156215">
    <property type="component" value="Chromosome"/>
</dbReference>
<evidence type="ECO:0000313" key="2">
    <source>
        <dbReference type="EMBL" id="WAW09629.1"/>
    </source>
</evidence>
<organism evidence="2 3">
    <name type="scientific">Oxalobacter vibrioformis</name>
    <dbReference type="NCBI Taxonomy" id="933080"/>
    <lineage>
        <taxon>Bacteria</taxon>
        <taxon>Pseudomonadati</taxon>
        <taxon>Pseudomonadota</taxon>
        <taxon>Betaproteobacteria</taxon>
        <taxon>Burkholderiales</taxon>
        <taxon>Oxalobacteraceae</taxon>
        <taxon>Oxalobacter</taxon>
    </lineage>
</organism>
<keyword evidence="3" id="KW-1185">Reference proteome</keyword>
<evidence type="ECO:0000313" key="3">
    <source>
        <dbReference type="Proteomes" id="UP001156215"/>
    </source>
</evidence>
<gene>
    <name evidence="2" type="ORF">NB640_10385</name>
</gene>
<proteinExistence type="predicted"/>
<dbReference type="AlphaFoldDB" id="A0A9E9P289"/>
<feature type="compositionally biased region" description="Basic and acidic residues" evidence="1">
    <location>
        <begin position="22"/>
        <end position="33"/>
    </location>
</feature>
<feature type="region of interest" description="Disordered" evidence="1">
    <location>
        <begin position="1"/>
        <end position="33"/>
    </location>
</feature>
<protein>
    <submittedName>
        <fullName evidence="2">Uncharacterized protein</fullName>
    </submittedName>
</protein>
<name>A0A9E9P289_9BURK</name>
<dbReference type="KEGG" id="ovb:NB640_10385"/>
<dbReference type="EMBL" id="CP098242">
    <property type="protein sequence ID" value="WAW09629.1"/>
    <property type="molecule type" value="Genomic_DNA"/>
</dbReference>
<accession>A0A9E9P289</accession>